<gene>
    <name evidence="2" type="ORF">BGW36DRAFT_375595</name>
</gene>
<evidence type="ECO:0000313" key="3">
    <source>
        <dbReference type="Proteomes" id="UP001201262"/>
    </source>
</evidence>
<keyword evidence="3" id="KW-1185">Reference proteome</keyword>
<evidence type="ECO:0000259" key="1">
    <source>
        <dbReference type="PROSITE" id="PS50404"/>
    </source>
</evidence>
<evidence type="ECO:0000313" key="2">
    <source>
        <dbReference type="EMBL" id="KAH8701119.1"/>
    </source>
</evidence>
<sequence length="280" mass="30970">MSELGNAEYTLYSSPFSLYSMMARHTALLGPTTHGAKPPKSITLHFINHRDDENLSEAYLKVNPKGQVPAMTGNVLAHPLTDSHSISLHLAENHYPAMLPPQHAAVIRDLLARFHAIPGLALSNKNPTPQMIQYNPSPVDDILKRTDISPEYRKLLEAKLEFHNKINGVAFKPANVAKARAELQAILAEVVEQRRQSGASESEGEWTFGSKVGPTVLDSHLIPVVLRCVEVDNSELVPQELQRWADVVKATSPVWQKVLQGRPTRYDPSMGPLVADMQSL</sequence>
<reference evidence="2" key="1">
    <citation type="submission" date="2021-12" db="EMBL/GenBank/DDBJ databases">
        <title>Convergent genome expansion in fungi linked to evolution of root-endophyte symbiosis.</title>
        <authorList>
            <consortium name="DOE Joint Genome Institute"/>
            <person name="Ke Y.-H."/>
            <person name="Bonito G."/>
            <person name="Liao H.-L."/>
            <person name="Looney B."/>
            <person name="Rojas-Flechas A."/>
            <person name="Nash J."/>
            <person name="Hameed K."/>
            <person name="Schadt C."/>
            <person name="Martin F."/>
            <person name="Crous P.W."/>
            <person name="Miettinen O."/>
            <person name="Magnuson J.K."/>
            <person name="Labbe J."/>
            <person name="Jacobson D."/>
            <person name="Doktycz M.J."/>
            <person name="Veneault-Fourrey C."/>
            <person name="Kuo A."/>
            <person name="Mondo S."/>
            <person name="Calhoun S."/>
            <person name="Riley R."/>
            <person name="Ohm R."/>
            <person name="LaButti K."/>
            <person name="Andreopoulos B."/>
            <person name="Pangilinan J."/>
            <person name="Nolan M."/>
            <person name="Tritt A."/>
            <person name="Clum A."/>
            <person name="Lipzen A."/>
            <person name="Daum C."/>
            <person name="Barry K."/>
            <person name="Grigoriev I.V."/>
            <person name="Vilgalys R."/>
        </authorList>
    </citation>
    <scope>NUCLEOTIDE SEQUENCE</scope>
    <source>
        <strain evidence="2">PMI_201</strain>
    </source>
</reference>
<protein>
    <recommendedName>
        <fullName evidence="1">GST N-terminal domain-containing protein</fullName>
    </recommendedName>
</protein>
<dbReference type="SUPFAM" id="SSF52833">
    <property type="entry name" value="Thioredoxin-like"/>
    <property type="match status" value="1"/>
</dbReference>
<dbReference type="RefSeq" id="XP_046074825.1">
    <property type="nucleotide sequence ID" value="XM_046215787.1"/>
</dbReference>
<dbReference type="Proteomes" id="UP001201262">
    <property type="component" value="Unassembled WGS sequence"/>
</dbReference>
<dbReference type="EMBL" id="JAJTJA010000004">
    <property type="protein sequence ID" value="KAH8701119.1"/>
    <property type="molecule type" value="Genomic_DNA"/>
</dbReference>
<dbReference type="AlphaFoldDB" id="A0AAD4Q0R1"/>
<dbReference type="InterPro" id="IPR004045">
    <property type="entry name" value="Glutathione_S-Trfase_N"/>
</dbReference>
<name>A0AAD4Q0R1_9EURO</name>
<comment type="caution">
    <text evidence="2">The sequence shown here is derived from an EMBL/GenBank/DDBJ whole genome shotgun (WGS) entry which is preliminary data.</text>
</comment>
<dbReference type="GeneID" id="70246074"/>
<organism evidence="2 3">
    <name type="scientific">Talaromyces proteolyticus</name>
    <dbReference type="NCBI Taxonomy" id="1131652"/>
    <lineage>
        <taxon>Eukaryota</taxon>
        <taxon>Fungi</taxon>
        <taxon>Dikarya</taxon>
        <taxon>Ascomycota</taxon>
        <taxon>Pezizomycotina</taxon>
        <taxon>Eurotiomycetes</taxon>
        <taxon>Eurotiomycetidae</taxon>
        <taxon>Eurotiales</taxon>
        <taxon>Trichocomaceae</taxon>
        <taxon>Talaromyces</taxon>
        <taxon>Talaromyces sect. Bacilispori</taxon>
    </lineage>
</organism>
<proteinExistence type="predicted"/>
<feature type="domain" description="GST N-terminal" evidence="1">
    <location>
        <begin position="7"/>
        <end position="98"/>
    </location>
</feature>
<accession>A0AAD4Q0R1</accession>
<dbReference type="Gene3D" id="3.40.30.10">
    <property type="entry name" value="Glutaredoxin"/>
    <property type="match status" value="1"/>
</dbReference>
<dbReference type="InterPro" id="IPR036249">
    <property type="entry name" value="Thioredoxin-like_sf"/>
</dbReference>
<dbReference type="PROSITE" id="PS50404">
    <property type="entry name" value="GST_NTER"/>
    <property type="match status" value="1"/>
</dbReference>